<evidence type="ECO:0000256" key="2">
    <source>
        <dbReference type="PROSITE-ProRule" id="PRU00059"/>
    </source>
</evidence>
<dbReference type="Pfam" id="PF00431">
    <property type="entry name" value="CUB"/>
    <property type="match status" value="1"/>
</dbReference>
<dbReference type="AlphaFoldDB" id="A0ABD0JRU7"/>
<organism evidence="4 5">
    <name type="scientific">Batillaria attramentaria</name>
    <dbReference type="NCBI Taxonomy" id="370345"/>
    <lineage>
        <taxon>Eukaryota</taxon>
        <taxon>Metazoa</taxon>
        <taxon>Spiralia</taxon>
        <taxon>Lophotrochozoa</taxon>
        <taxon>Mollusca</taxon>
        <taxon>Gastropoda</taxon>
        <taxon>Caenogastropoda</taxon>
        <taxon>Sorbeoconcha</taxon>
        <taxon>Cerithioidea</taxon>
        <taxon>Batillariidae</taxon>
        <taxon>Batillaria</taxon>
    </lineage>
</organism>
<accession>A0ABD0JRU7</accession>
<comment type="caution">
    <text evidence="4">The sequence shown here is derived from an EMBL/GenBank/DDBJ whole genome shotgun (WGS) entry which is preliminary data.</text>
</comment>
<protein>
    <recommendedName>
        <fullName evidence="3">CUB domain-containing protein</fullName>
    </recommendedName>
</protein>
<sequence length="76" mass="8073">CGGTLGQPGQHYGTVTLPENPARIPASCTWSIAVAEDRNVTLIFLSDIEMDSAGCEAERIDVYDVSADSQSTLVQT</sequence>
<feature type="non-terminal residue" evidence="4">
    <location>
        <position position="76"/>
    </location>
</feature>
<reference evidence="4 5" key="1">
    <citation type="journal article" date="2023" name="Sci. Data">
        <title>Genome assembly of the Korean intertidal mud-creeper Batillaria attramentaria.</title>
        <authorList>
            <person name="Patra A.K."/>
            <person name="Ho P.T."/>
            <person name="Jun S."/>
            <person name="Lee S.J."/>
            <person name="Kim Y."/>
            <person name="Won Y.J."/>
        </authorList>
    </citation>
    <scope>NUCLEOTIDE SEQUENCE [LARGE SCALE GENOMIC DNA]</scope>
    <source>
        <strain evidence="4">Wonlab-2016</strain>
    </source>
</reference>
<dbReference type="Proteomes" id="UP001519460">
    <property type="component" value="Unassembled WGS sequence"/>
</dbReference>
<dbReference type="Gene3D" id="2.60.120.290">
    <property type="entry name" value="Spermadhesin, CUB domain"/>
    <property type="match status" value="1"/>
</dbReference>
<name>A0ABD0JRU7_9CAEN</name>
<dbReference type="InterPro" id="IPR035914">
    <property type="entry name" value="Sperma_CUB_dom_sf"/>
</dbReference>
<dbReference type="PROSITE" id="PS01180">
    <property type="entry name" value="CUB"/>
    <property type="match status" value="1"/>
</dbReference>
<keyword evidence="5" id="KW-1185">Reference proteome</keyword>
<feature type="disulfide bond" evidence="2">
    <location>
        <begin position="1"/>
        <end position="28"/>
    </location>
</feature>
<feature type="domain" description="CUB" evidence="3">
    <location>
        <begin position="1"/>
        <end position="76"/>
    </location>
</feature>
<feature type="non-terminal residue" evidence="4">
    <location>
        <position position="1"/>
    </location>
</feature>
<evidence type="ECO:0000313" key="4">
    <source>
        <dbReference type="EMBL" id="KAK7477390.1"/>
    </source>
</evidence>
<dbReference type="SUPFAM" id="SSF49854">
    <property type="entry name" value="Spermadhesin, CUB domain"/>
    <property type="match status" value="1"/>
</dbReference>
<comment type="caution">
    <text evidence="2">Lacks conserved residue(s) required for the propagation of feature annotation.</text>
</comment>
<dbReference type="EMBL" id="JACVVK020000351">
    <property type="protein sequence ID" value="KAK7477390.1"/>
    <property type="molecule type" value="Genomic_DNA"/>
</dbReference>
<keyword evidence="1 2" id="KW-1015">Disulfide bond</keyword>
<evidence type="ECO:0000313" key="5">
    <source>
        <dbReference type="Proteomes" id="UP001519460"/>
    </source>
</evidence>
<dbReference type="InterPro" id="IPR000859">
    <property type="entry name" value="CUB_dom"/>
</dbReference>
<gene>
    <name evidence="4" type="ORF">BaRGS_00031366</name>
</gene>
<evidence type="ECO:0000256" key="1">
    <source>
        <dbReference type="ARBA" id="ARBA00023157"/>
    </source>
</evidence>
<proteinExistence type="predicted"/>
<evidence type="ECO:0000259" key="3">
    <source>
        <dbReference type="PROSITE" id="PS01180"/>
    </source>
</evidence>